<evidence type="ECO:0000256" key="4">
    <source>
        <dbReference type="ARBA" id="ARBA00023212"/>
    </source>
</evidence>
<keyword evidence="4" id="KW-0963">Cytoplasm</keyword>
<dbReference type="EMBL" id="JAOYFB010000036">
    <property type="protein sequence ID" value="KAK4020817.1"/>
    <property type="molecule type" value="Genomic_DNA"/>
</dbReference>
<reference evidence="9 10" key="1">
    <citation type="journal article" date="2023" name="Nucleic Acids Res.">
        <title>The hologenome of Daphnia magna reveals possible DNA methylation and microbiome-mediated evolution of the host genome.</title>
        <authorList>
            <person name="Chaturvedi A."/>
            <person name="Li X."/>
            <person name="Dhandapani V."/>
            <person name="Marshall H."/>
            <person name="Kissane S."/>
            <person name="Cuenca-Cambronero M."/>
            <person name="Asole G."/>
            <person name="Calvet F."/>
            <person name="Ruiz-Romero M."/>
            <person name="Marangio P."/>
            <person name="Guigo R."/>
            <person name="Rago D."/>
            <person name="Mirbahai L."/>
            <person name="Eastwood N."/>
            <person name="Colbourne J.K."/>
            <person name="Zhou J."/>
            <person name="Mallon E."/>
            <person name="Orsini L."/>
        </authorList>
    </citation>
    <scope>NUCLEOTIDE SEQUENCE [LARGE SCALE GENOMIC DNA]</scope>
    <source>
        <strain evidence="9">LRV0_1</strain>
    </source>
</reference>
<feature type="compositionally biased region" description="Polar residues" evidence="7">
    <location>
        <begin position="260"/>
        <end position="277"/>
    </location>
</feature>
<evidence type="ECO:0000313" key="9">
    <source>
        <dbReference type="EMBL" id="KAK4020817.1"/>
    </source>
</evidence>
<dbReference type="PANTHER" id="PTHR47972">
    <property type="entry name" value="KINESIN-LIKE PROTEIN KLP-3"/>
    <property type="match status" value="1"/>
</dbReference>
<evidence type="ECO:0000259" key="8">
    <source>
        <dbReference type="PROSITE" id="PS50067"/>
    </source>
</evidence>
<dbReference type="Gene3D" id="3.40.850.10">
    <property type="entry name" value="Kinesin motor domain"/>
    <property type="match status" value="1"/>
</dbReference>
<keyword evidence="10" id="KW-1185">Reference proteome</keyword>
<evidence type="ECO:0000313" key="10">
    <source>
        <dbReference type="Proteomes" id="UP001234178"/>
    </source>
</evidence>
<keyword evidence="3 5" id="KW-0067">ATP-binding</keyword>
<proteinExistence type="inferred from homology"/>
<sequence length="886" mass="100024">MTCGTVTVEKAYGIDCKSSVAVEEANTELKSITKLPVRRLYLNGDVPPSSDVSGGSRCAGRNHGRRVDGDKAGADIESLKKQLLIVDQRLATLTGRLEVLKAVQQVLPAVPSGTEINSETDEPDSLEPVQEVTPSIQNVSGTIRPKKVGDKKTNTEASSNESDLLALLQLERLAQQASRRDYELLRKQYQRLKEELEWRDSGHGDDLGDAEFSSELISDRDRDSDSVQMKPSVALKSWTWRSSSTPSQESAATIRESHPGDNTSTCSSIESPSVANSENKHSWSEVQSRDKIITQLRSTIAELEPAVDKARAEATQRDMINKELDRKNKELQMVIDNLTANIEVLRAYQLTEQHIHEKTFVSSDDNIQRKRTYKVTENKEFVQMRGLITELQQKENEYKVRIEQLEKVLRQSNSLPEVPNLEELERHVTHMEQELEHKNERLAAFEQYLETKEEEFSVMKRDLENLQEENIRLKSEVTEAIYRDRESNMEKLEQVGRELQQAMEANKLLVEDINRERVLRKKYFNTIEDLKGKIRVYCRLRPMTPAEQRVQHSVADVVDPYTLVINTPKGPKEFHFDRVFLPEDTQETVFEDTHTLVQSAFDGYNVCICAYGQTGSGKTHTIIGDDIQPGLATRTFERIFQLTEDHQAQFDVQVSCSMLELYNDKLIDLLRLADQTEVKLEIKKDKRGIVWVQGSRISPVTDANQLSDLFYRGLHSRHTGSTRMNDRSSRSHLIVSINIECTSRLHGTVIRGKVSLLDLAGSERFAKSGSSGDQLREASSINKSLSTLGDVISALASEQPHTPYRNSKLTMLMQDSLGGNAKTLLFVTASIAAFNLDETLTSLTYASRAKAVTNAAQRSADCREIARLKAIIQKLRRGEEDVEDTS</sequence>
<dbReference type="Proteomes" id="UP001234178">
    <property type="component" value="Unassembled WGS sequence"/>
</dbReference>
<feature type="compositionally biased region" description="Basic and acidic residues" evidence="7">
    <location>
        <begin position="278"/>
        <end position="288"/>
    </location>
</feature>
<feature type="region of interest" description="Disordered" evidence="7">
    <location>
        <begin position="237"/>
        <end position="288"/>
    </location>
</feature>
<organism evidence="9 10">
    <name type="scientific">Daphnia magna</name>
    <dbReference type="NCBI Taxonomy" id="35525"/>
    <lineage>
        <taxon>Eukaryota</taxon>
        <taxon>Metazoa</taxon>
        <taxon>Ecdysozoa</taxon>
        <taxon>Arthropoda</taxon>
        <taxon>Crustacea</taxon>
        <taxon>Branchiopoda</taxon>
        <taxon>Diplostraca</taxon>
        <taxon>Cladocera</taxon>
        <taxon>Anomopoda</taxon>
        <taxon>Daphniidae</taxon>
        <taxon>Daphnia</taxon>
    </lineage>
</organism>
<gene>
    <name evidence="9" type="ORF">OUZ56_002762</name>
</gene>
<protein>
    <recommendedName>
        <fullName evidence="8">Kinesin motor domain-containing protein</fullName>
    </recommendedName>
</protein>
<feature type="region of interest" description="Disordered" evidence="7">
    <location>
        <begin position="46"/>
        <end position="69"/>
    </location>
</feature>
<feature type="region of interest" description="Disordered" evidence="7">
    <location>
        <begin position="113"/>
        <end position="160"/>
    </location>
</feature>
<feature type="compositionally biased region" description="Polar residues" evidence="7">
    <location>
        <begin position="132"/>
        <end position="141"/>
    </location>
</feature>
<name>A0ABR0A6Q8_9CRUS</name>
<comment type="caution">
    <text evidence="9">The sequence shown here is derived from an EMBL/GenBank/DDBJ whole genome shotgun (WGS) entry which is preliminary data.</text>
</comment>
<feature type="coiled-coil region" evidence="6">
    <location>
        <begin position="388"/>
        <end position="512"/>
    </location>
</feature>
<evidence type="ECO:0000256" key="5">
    <source>
        <dbReference type="PROSITE-ProRule" id="PRU00283"/>
    </source>
</evidence>
<keyword evidence="5" id="KW-0505">Motor protein</keyword>
<dbReference type="Pfam" id="PF00225">
    <property type="entry name" value="Kinesin"/>
    <property type="match status" value="1"/>
</dbReference>
<comment type="subcellular location">
    <subcellularLocation>
        <location evidence="1">Cytoplasm</location>
        <location evidence="1">Cytoskeleton</location>
    </subcellularLocation>
</comment>
<dbReference type="SUPFAM" id="SSF52540">
    <property type="entry name" value="P-loop containing nucleoside triphosphate hydrolases"/>
    <property type="match status" value="1"/>
</dbReference>
<dbReference type="InterPro" id="IPR027640">
    <property type="entry name" value="Kinesin-like_fam"/>
</dbReference>
<dbReference type="PANTHER" id="PTHR47972:SF16">
    <property type="entry name" value="KINESIN-LIKE PROTEIN"/>
    <property type="match status" value="1"/>
</dbReference>
<keyword evidence="2 5" id="KW-0547">Nucleotide-binding</keyword>
<dbReference type="SMART" id="SM00129">
    <property type="entry name" value="KISc"/>
    <property type="match status" value="1"/>
</dbReference>
<dbReference type="PRINTS" id="PR00380">
    <property type="entry name" value="KINESINHEAVY"/>
</dbReference>
<dbReference type="InterPro" id="IPR036961">
    <property type="entry name" value="Kinesin_motor_dom_sf"/>
</dbReference>
<evidence type="ECO:0000256" key="7">
    <source>
        <dbReference type="SAM" id="MobiDB-lite"/>
    </source>
</evidence>
<dbReference type="InterPro" id="IPR001752">
    <property type="entry name" value="Kinesin_motor_dom"/>
</dbReference>
<feature type="domain" description="Kinesin motor" evidence="8">
    <location>
        <begin position="533"/>
        <end position="852"/>
    </location>
</feature>
<evidence type="ECO:0000256" key="3">
    <source>
        <dbReference type="ARBA" id="ARBA00022840"/>
    </source>
</evidence>
<feature type="compositionally biased region" description="Polar residues" evidence="7">
    <location>
        <begin position="239"/>
        <end position="251"/>
    </location>
</feature>
<feature type="coiled-coil region" evidence="6">
    <location>
        <begin position="321"/>
        <end position="348"/>
    </location>
</feature>
<keyword evidence="4" id="KW-0206">Cytoskeleton</keyword>
<dbReference type="PROSITE" id="PS50067">
    <property type="entry name" value="KINESIN_MOTOR_2"/>
    <property type="match status" value="1"/>
</dbReference>
<accession>A0ABR0A6Q8</accession>
<dbReference type="InterPro" id="IPR027417">
    <property type="entry name" value="P-loop_NTPase"/>
</dbReference>
<evidence type="ECO:0000256" key="6">
    <source>
        <dbReference type="SAM" id="Coils"/>
    </source>
</evidence>
<evidence type="ECO:0000256" key="1">
    <source>
        <dbReference type="ARBA" id="ARBA00004245"/>
    </source>
</evidence>
<evidence type="ECO:0000256" key="2">
    <source>
        <dbReference type="ARBA" id="ARBA00022741"/>
    </source>
</evidence>
<keyword evidence="6" id="KW-0175">Coiled coil</keyword>
<comment type="similarity">
    <text evidence="5">Belongs to the TRAFAC class myosin-kinesin ATPase superfamily. Kinesin family.</text>
</comment>
<feature type="binding site" evidence="5">
    <location>
        <begin position="612"/>
        <end position="619"/>
    </location>
    <ligand>
        <name>ATP</name>
        <dbReference type="ChEBI" id="CHEBI:30616"/>
    </ligand>
</feature>